<dbReference type="STRING" id="1126833.VN24_06160"/>
<feature type="transmembrane region" description="Helical" evidence="1">
    <location>
        <begin position="187"/>
        <end position="209"/>
    </location>
</feature>
<feature type="transmembrane region" description="Helical" evidence="1">
    <location>
        <begin position="120"/>
        <end position="139"/>
    </location>
</feature>
<feature type="transmembrane region" description="Helical" evidence="1">
    <location>
        <begin position="15"/>
        <end position="35"/>
    </location>
</feature>
<dbReference type="OrthoDB" id="2440457at2"/>
<keyword evidence="3" id="KW-1185">Reference proteome</keyword>
<feature type="transmembrane region" description="Helical" evidence="1">
    <location>
        <begin position="41"/>
        <end position="61"/>
    </location>
</feature>
<reference evidence="3" key="2">
    <citation type="submission" date="2015-03" db="EMBL/GenBank/DDBJ databases">
        <title>Genome sequence of Paenibacillus beijingensis strain DSM 24997T.</title>
        <authorList>
            <person name="Kwak Y."/>
            <person name="Shin J.-H."/>
        </authorList>
    </citation>
    <scope>NUCLEOTIDE SEQUENCE [LARGE SCALE GENOMIC DNA]</scope>
    <source>
        <strain evidence="3">DSM 24997</strain>
    </source>
</reference>
<protein>
    <submittedName>
        <fullName evidence="2">ABC transporter, permease</fullName>
    </submittedName>
</protein>
<dbReference type="InterPro" id="IPR025699">
    <property type="entry name" value="ABC2_memb-like"/>
</dbReference>
<feature type="transmembrane region" description="Helical" evidence="1">
    <location>
        <begin position="82"/>
        <end position="108"/>
    </location>
</feature>
<name>A0A0D5NH05_9BACL</name>
<evidence type="ECO:0000256" key="1">
    <source>
        <dbReference type="SAM" id="Phobius"/>
    </source>
</evidence>
<proteinExistence type="predicted"/>
<feature type="transmembrane region" description="Helical" evidence="1">
    <location>
        <begin position="146"/>
        <end position="167"/>
    </location>
</feature>
<keyword evidence="1" id="KW-0472">Membrane</keyword>
<keyword evidence="1" id="KW-1133">Transmembrane helix</keyword>
<dbReference type="PATRIC" id="fig|1126833.4.peg.1339"/>
<gene>
    <name evidence="2" type="ORF">VN24_06160</name>
</gene>
<keyword evidence="1" id="KW-0812">Transmembrane</keyword>
<accession>A0A0D5NH05</accession>
<dbReference type="HOGENOM" id="CLU_1281046_0_0_9"/>
<dbReference type="EMBL" id="CP011058">
    <property type="protein sequence ID" value="AJY74237.1"/>
    <property type="molecule type" value="Genomic_DNA"/>
</dbReference>
<organism evidence="2 3">
    <name type="scientific">Paenibacillus beijingensis</name>
    <dbReference type="NCBI Taxonomy" id="1126833"/>
    <lineage>
        <taxon>Bacteria</taxon>
        <taxon>Bacillati</taxon>
        <taxon>Bacillota</taxon>
        <taxon>Bacilli</taxon>
        <taxon>Bacillales</taxon>
        <taxon>Paenibacillaceae</taxon>
        <taxon>Paenibacillus</taxon>
    </lineage>
</organism>
<evidence type="ECO:0000313" key="2">
    <source>
        <dbReference type="EMBL" id="AJY74237.1"/>
    </source>
</evidence>
<dbReference type="RefSeq" id="WP_045669673.1">
    <property type="nucleotide sequence ID" value="NZ_CP011058.1"/>
</dbReference>
<evidence type="ECO:0000313" key="3">
    <source>
        <dbReference type="Proteomes" id="UP000032633"/>
    </source>
</evidence>
<dbReference type="Pfam" id="PF13346">
    <property type="entry name" value="ABC2_membrane_5"/>
    <property type="match status" value="1"/>
</dbReference>
<dbReference type="AlphaFoldDB" id="A0A0D5NH05"/>
<dbReference type="Proteomes" id="UP000032633">
    <property type="component" value="Chromosome"/>
</dbReference>
<dbReference type="PANTHER" id="PTHR41309:SF2">
    <property type="entry name" value="MEMBRANE PROTEIN"/>
    <property type="match status" value="1"/>
</dbReference>
<dbReference type="KEGG" id="pbj:VN24_06160"/>
<reference evidence="2 3" key="1">
    <citation type="journal article" date="2015" name="J. Biotechnol.">
        <title>Complete genome sequence of Paenibacillus beijingensis 7188(T) (=DSM 24997(T)), a novel rhizobacterium from jujube garden soil.</title>
        <authorList>
            <person name="Kwak Y."/>
            <person name="Shin J.H."/>
        </authorList>
    </citation>
    <scope>NUCLEOTIDE SEQUENCE [LARGE SCALE GENOMIC DNA]</scope>
    <source>
        <strain evidence="2 3">DSM 24997</strain>
    </source>
</reference>
<dbReference type="PANTHER" id="PTHR41309">
    <property type="entry name" value="MEMBRANE PROTEIN-RELATED"/>
    <property type="match status" value="1"/>
</dbReference>
<sequence length="214" mass="24415">MFGLMIKDFYTQRKFAYLAPIFLLPYFLTLGRNISGAGIELFSLSIGFIGYIMTLYSNFNIGESEKMQNRLLISLPTTRTAIIFAKYVMISFWWLISYISYVVLLFVLERLLHYNLTQSFDIRIAALSLCATYLFASIFYPFHFKFGYRAASLLGIAMFFLVTNGMGKLFSLSRSGSWGSAMADQPILSFAVITLSCVLVSYLLSVRIFSKKDF</sequence>